<evidence type="ECO:0000313" key="3">
    <source>
        <dbReference type="EMBL" id="RYR74097.1"/>
    </source>
</evidence>
<dbReference type="EMBL" id="SDMP01000002">
    <property type="protein sequence ID" value="RYR74097.1"/>
    <property type="molecule type" value="Genomic_DNA"/>
</dbReference>
<comment type="function">
    <text evidence="1">Putative transcription activator involved in regulating light control of development.</text>
</comment>
<keyword evidence="1" id="KW-0479">Metal-binding</keyword>
<accession>A0A445EF82</accession>
<sequence>MECVRTRQRQRIREVPIKNEREEPKFFFELNLEGDHSIKHAFWADASSRAACEYFGDVVSFDTTYNTNRYNLVFGSFMGVNHHGHSTHLGCALMKNENIQSFKWLFKCWLRCMGAKAPKGILTDQCTSMQRAIEILGGNKWLSELYEDRHIWIPVYLDHHFWAGMRSTQRSESMHIFFNKFITRNSSLRQFVKQYDNCLASREQREREFDDADFHTVIPCTTKSAIEAQLQHVYTHEKFKKVQAQFREKGELHHNINTFHPRGILCRHSLSVLSFEQVDNVAPKYILERRSKNIKRRYTHIEHSQDEPLLEPKSKRFDNLVFWLHNICEFASESEELTEILHWAFDNVMVEITRGRPKNRLGSNLEKKISNAKKKKKPALSELNLLDSGPTIQPSSSFYNAPDMNYLGEDYTSSY</sequence>
<evidence type="ECO:0000259" key="2">
    <source>
        <dbReference type="Pfam" id="PF10551"/>
    </source>
</evidence>
<reference evidence="3 4" key="1">
    <citation type="submission" date="2019-01" db="EMBL/GenBank/DDBJ databases">
        <title>Sequencing of cultivated peanut Arachis hypogaea provides insights into genome evolution and oil improvement.</title>
        <authorList>
            <person name="Chen X."/>
        </authorList>
    </citation>
    <scope>NUCLEOTIDE SEQUENCE [LARGE SCALE GENOMIC DNA]</scope>
    <source>
        <strain evidence="4">cv. Fuhuasheng</strain>
        <tissue evidence="3">Leaves</tissue>
    </source>
</reference>
<dbReference type="Pfam" id="PF10551">
    <property type="entry name" value="MULE"/>
    <property type="match status" value="1"/>
</dbReference>
<dbReference type="InterPro" id="IPR031052">
    <property type="entry name" value="FHY3/FAR1"/>
</dbReference>
<evidence type="ECO:0000256" key="1">
    <source>
        <dbReference type="RuleBase" id="RU367018"/>
    </source>
</evidence>
<keyword evidence="1" id="KW-0539">Nucleus</keyword>
<proteinExistence type="inferred from homology"/>
<name>A0A445EF82_ARAHY</name>
<comment type="caution">
    <text evidence="3">The sequence shown here is derived from an EMBL/GenBank/DDBJ whole genome shotgun (WGS) entry which is preliminary data.</text>
</comment>
<protein>
    <recommendedName>
        <fullName evidence="1">Protein FAR1-RELATED SEQUENCE</fullName>
    </recommendedName>
</protein>
<gene>
    <name evidence="3" type="ORF">Ahy_A02g008716</name>
</gene>
<dbReference type="STRING" id="3818.A0A445EF82"/>
<keyword evidence="1" id="KW-0862">Zinc</keyword>
<keyword evidence="1" id="KW-0863">Zinc-finger</keyword>
<dbReference type="InterPro" id="IPR018289">
    <property type="entry name" value="MULE_transposase_dom"/>
</dbReference>
<dbReference type="AlphaFoldDB" id="A0A445EF82"/>
<dbReference type="PANTHER" id="PTHR31669:SF283">
    <property type="entry name" value="PROTEIN FAR1-RELATED SEQUENCE"/>
    <property type="match status" value="1"/>
</dbReference>
<keyword evidence="4" id="KW-1185">Reference proteome</keyword>
<comment type="subcellular location">
    <subcellularLocation>
        <location evidence="1">Nucleus</location>
    </subcellularLocation>
</comment>
<feature type="domain" description="MULE transposase" evidence="2">
    <location>
        <begin position="58"/>
        <end position="134"/>
    </location>
</feature>
<organism evidence="3 4">
    <name type="scientific">Arachis hypogaea</name>
    <name type="common">Peanut</name>
    <dbReference type="NCBI Taxonomy" id="3818"/>
    <lineage>
        <taxon>Eukaryota</taxon>
        <taxon>Viridiplantae</taxon>
        <taxon>Streptophyta</taxon>
        <taxon>Embryophyta</taxon>
        <taxon>Tracheophyta</taxon>
        <taxon>Spermatophyta</taxon>
        <taxon>Magnoliopsida</taxon>
        <taxon>eudicotyledons</taxon>
        <taxon>Gunneridae</taxon>
        <taxon>Pentapetalae</taxon>
        <taxon>rosids</taxon>
        <taxon>fabids</taxon>
        <taxon>Fabales</taxon>
        <taxon>Fabaceae</taxon>
        <taxon>Papilionoideae</taxon>
        <taxon>50 kb inversion clade</taxon>
        <taxon>dalbergioids sensu lato</taxon>
        <taxon>Dalbergieae</taxon>
        <taxon>Pterocarpus clade</taxon>
        <taxon>Arachis</taxon>
    </lineage>
</organism>
<dbReference type="GO" id="GO:0005634">
    <property type="term" value="C:nucleus"/>
    <property type="evidence" value="ECO:0007669"/>
    <property type="project" value="UniProtKB-SubCell"/>
</dbReference>
<comment type="similarity">
    <text evidence="1">Belongs to the FHY3/FAR1 family.</text>
</comment>
<evidence type="ECO:0000313" key="4">
    <source>
        <dbReference type="Proteomes" id="UP000289738"/>
    </source>
</evidence>
<dbReference type="Proteomes" id="UP000289738">
    <property type="component" value="Chromosome A02"/>
</dbReference>
<dbReference type="PANTHER" id="PTHR31669">
    <property type="entry name" value="PROTEIN FAR1-RELATED SEQUENCE 10-RELATED"/>
    <property type="match status" value="1"/>
</dbReference>
<dbReference type="GO" id="GO:0008270">
    <property type="term" value="F:zinc ion binding"/>
    <property type="evidence" value="ECO:0007669"/>
    <property type="project" value="UniProtKB-UniRule"/>
</dbReference>
<dbReference type="GO" id="GO:0006355">
    <property type="term" value="P:regulation of DNA-templated transcription"/>
    <property type="evidence" value="ECO:0007669"/>
    <property type="project" value="UniProtKB-UniRule"/>
</dbReference>